<dbReference type="PRINTS" id="PR00306">
    <property type="entry name" value="SERUMAMYLOID"/>
</dbReference>
<dbReference type="PANTHER" id="PTHR23424:SF29">
    <property type="entry name" value="SERUM AMYLOID A PROTEIN"/>
    <property type="match status" value="1"/>
</dbReference>
<keyword evidence="2" id="KW-0011">Acute phase</keyword>
<keyword evidence="4" id="KW-0812">Transmembrane</keyword>
<comment type="function">
    <text evidence="2">Major acute phase reactant. Apolipoprotein of the HDL complex.</text>
</comment>
<name>A0A8C4N388_EQUAS</name>
<dbReference type="GO" id="GO:0006953">
    <property type="term" value="P:acute-phase response"/>
    <property type="evidence" value="ECO:0007669"/>
    <property type="project" value="UniProtKB-UniRule"/>
</dbReference>
<keyword evidence="4" id="KW-1133">Transmembrane helix</keyword>
<evidence type="ECO:0000256" key="2">
    <source>
        <dbReference type="RuleBase" id="RU000539"/>
    </source>
</evidence>
<protein>
    <recommendedName>
        <fullName evidence="2">Serum amyloid A protein</fullName>
    </recommendedName>
</protein>
<dbReference type="InterPro" id="IPR052464">
    <property type="entry name" value="Synovial_Prolif_Regulator"/>
</dbReference>
<reference evidence="5" key="1">
    <citation type="submission" date="2023-03" db="UniProtKB">
        <authorList>
            <consortium name="Ensembl"/>
        </authorList>
    </citation>
    <scope>IDENTIFICATION</scope>
</reference>
<dbReference type="AlphaFoldDB" id="A0A8C4N388"/>
<evidence type="ECO:0000313" key="5">
    <source>
        <dbReference type="Ensembl" id="ENSEASP00005032941.1"/>
    </source>
</evidence>
<dbReference type="Pfam" id="PF00277">
    <property type="entry name" value="SAA"/>
    <property type="match status" value="1"/>
</dbReference>
<feature type="compositionally biased region" description="Basic and acidic residues" evidence="3">
    <location>
        <begin position="130"/>
        <end position="144"/>
    </location>
</feature>
<organism evidence="5">
    <name type="scientific">Equus asinus asinus</name>
    <dbReference type="NCBI Taxonomy" id="83772"/>
    <lineage>
        <taxon>Eukaryota</taxon>
        <taxon>Metazoa</taxon>
        <taxon>Chordata</taxon>
        <taxon>Craniata</taxon>
        <taxon>Vertebrata</taxon>
        <taxon>Euteleostomi</taxon>
        <taxon>Mammalia</taxon>
        <taxon>Eutheria</taxon>
        <taxon>Laurasiatheria</taxon>
        <taxon>Perissodactyla</taxon>
        <taxon>Equidae</taxon>
        <taxon>Equus</taxon>
    </lineage>
</organism>
<feature type="region of interest" description="Disordered" evidence="3">
    <location>
        <begin position="122"/>
        <end position="144"/>
    </location>
</feature>
<proteinExistence type="inferred from homology"/>
<dbReference type="Ensembl" id="ENSEAST00005035900.1">
    <property type="protein sequence ID" value="ENSEASP00005032941.1"/>
    <property type="gene ID" value="ENSEASG00005022525.1"/>
</dbReference>
<evidence type="ECO:0000256" key="1">
    <source>
        <dbReference type="ARBA" id="ARBA00007745"/>
    </source>
</evidence>
<comment type="similarity">
    <text evidence="1 2">Belongs to the SAA family.</text>
</comment>
<dbReference type="PANTHER" id="PTHR23424">
    <property type="entry name" value="SERUM AMYLOID A"/>
    <property type="match status" value="1"/>
</dbReference>
<sequence length="144" mass="16285">MSDLFKPELPSLSRKDVFVLCTIFPFLHFSGISPASFWLFCLFPGAWDLVGACWDMRQANYQHSTRYFHAWGNYDAAQGGPGSVWVAKVISNAREDLQGLLNQHHFGSSSYELENLNSNRKAGEWGQSGKDPEHFRPAGLPKEY</sequence>
<dbReference type="InterPro" id="IPR000096">
    <property type="entry name" value="Serum_amyloid_A"/>
</dbReference>
<dbReference type="SMART" id="SM00197">
    <property type="entry name" value="SAA"/>
    <property type="match status" value="1"/>
</dbReference>
<feature type="transmembrane region" description="Helical" evidence="4">
    <location>
        <begin position="12"/>
        <end position="29"/>
    </location>
</feature>
<accession>A0A8C4N388</accession>
<evidence type="ECO:0000256" key="3">
    <source>
        <dbReference type="SAM" id="MobiDB-lite"/>
    </source>
</evidence>
<keyword evidence="2" id="KW-0345">HDL</keyword>
<keyword evidence="4" id="KW-0472">Membrane</keyword>
<evidence type="ECO:0000256" key="4">
    <source>
        <dbReference type="SAM" id="Phobius"/>
    </source>
</evidence>
<dbReference type="GO" id="GO:0034364">
    <property type="term" value="C:high-density lipoprotein particle"/>
    <property type="evidence" value="ECO:0007669"/>
    <property type="project" value="UniProtKB-UniRule"/>
</dbReference>
<dbReference type="Gene3D" id="1.10.132.110">
    <property type="entry name" value="Serum amyloid A protein"/>
    <property type="match status" value="1"/>
</dbReference>